<evidence type="ECO:0000313" key="1">
    <source>
        <dbReference type="EMBL" id="USI75011.1"/>
    </source>
</evidence>
<dbReference type="PROSITE" id="PS01228">
    <property type="entry name" value="COF_1"/>
    <property type="match status" value="1"/>
</dbReference>
<dbReference type="GO" id="GO:0016787">
    <property type="term" value="F:hydrolase activity"/>
    <property type="evidence" value="ECO:0007669"/>
    <property type="project" value="UniProtKB-KW"/>
</dbReference>
<dbReference type="InterPro" id="IPR051806">
    <property type="entry name" value="HAD-like_SPP"/>
</dbReference>
<dbReference type="InterPro" id="IPR023214">
    <property type="entry name" value="HAD_sf"/>
</dbReference>
<protein>
    <submittedName>
        <fullName evidence="1">HAD-IA family hydrolase</fullName>
    </submittedName>
</protein>
<accession>A0ABY4XE15</accession>
<dbReference type="PRINTS" id="PR00413">
    <property type="entry name" value="HADHALOGNASE"/>
</dbReference>
<reference evidence="1" key="1">
    <citation type="journal article" date="2022" name="Toxins">
        <title>Genomic Analysis of Sphingopyxis sp. USTB-05 for Biodegrading Cyanobacterial Hepatotoxins.</title>
        <authorList>
            <person name="Liu C."/>
            <person name="Xu Q."/>
            <person name="Zhao Z."/>
            <person name="Zhang H."/>
            <person name="Liu X."/>
            <person name="Yin C."/>
            <person name="Liu Y."/>
            <person name="Yan H."/>
        </authorList>
    </citation>
    <scope>NUCLEOTIDE SEQUENCE</scope>
    <source>
        <strain evidence="1">NBD5</strain>
    </source>
</reference>
<dbReference type="RefSeq" id="WP_252168825.1">
    <property type="nucleotide sequence ID" value="NZ_CP084931.1"/>
</dbReference>
<dbReference type="InterPro" id="IPR023198">
    <property type="entry name" value="PGP-like_dom2"/>
</dbReference>
<evidence type="ECO:0000313" key="2">
    <source>
        <dbReference type="Proteomes" id="UP001056937"/>
    </source>
</evidence>
<dbReference type="NCBIfam" id="TIGR01549">
    <property type="entry name" value="HAD-SF-IA-v1"/>
    <property type="match status" value="1"/>
</dbReference>
<sequence length="220" mass="22843">MSSPWSGRVFEALLFDMDGTLLTSIKAANRVWGAWARAKGLDVEPFLATIHGARAVDTVRSLGLPGVDAEAEAARITEAELDELDGIEAIGGAVALLASLPAERWAIVTSAPRALALRRLAAAGLPLPEVIVTADDVARGKPAPDGFLLAAERLGHAPAECLVFEDTRVGLAAAEAAGMATLLITATHSHAVESASPRIADYAALRVEALADGRLRLVDG</sequence>
<dbReference type="Proteomes" id="UP001056937">
    <property type="component" value="Chromosome 2"/>
</dbReference>
<keyword evidence="1" id="KW-0378">Hydrolase</keyword>
<dbReference type="InterPro" id="IPR006439">
    <property type="entry name" value="HAD-SF_hydro_IA"/>
</dbReference>
<gene>
    <name evidence="1" type="ORF">LHA26_17755</name>
</gene>
<dbReference type="SFLD" id="SFLDS00003">
    <property type="entry name" value="Haloacid_Dehalogenase"/>
    <property type="match status" value="1"/>
</dbReference>
<dbReference type="SUPFAM" id="SSF56784">
    <property type="entry name" value="HAD-like"/>
    <property type="match status" value="1"/>
</dbReference>
<name>A0ABY4XE15_9SPHN</name>
<dbReference type="SFLD" id="SFLDG01129">
    <property type="entry name" value="C1.5:_HAD__Beta-PGM__Phosphata"/>
    <property type="match status" value="1"/>
</dbReference>
<proteinExistence type="predicted"/>
<dbReference type="InterPro" id="IPR036412">
    <property type="entry name" value="HAD-like_sf"/>
</dbReference>
<keyword evidence="2" id="KW-1185">Reference proteome</keyword>
<dbReference type="PANTHER" id="PTHR43481:SF4">
    <property type="entry name" value="GLYCEROL-1-PHOSPHATE PHOSPHOHYDROLASE 1-RELATED"/>
    <property type="match status" value="1"/>
</dbReference>
<dbReference type="Gene3D" id="3.40.50.1000">
    <property type="entry name" value="HAD superfamily/HAD-like"/>
    <property type="match status" value="1"/>
</dbReference>
<dbReference type="NCBIfam" id="TIGR01509">
    <property type="entry name" value="HAD-SF-IA-v3"/>
    <property type="match status" value="1"/>
</dbReference>
<dbReference type="EMBL" id="CP084931">
    <property type="protein sequence ID" value="USI75011.1"/>
    <property type="molecule type" value="Genomic_DNA"/>
</dbReference>
<dbReference type="Gene3D" id="1.10.150.240">
    <property type="entry name" value="Putative phosphatase, domain 2"/>
    <property type="match status" value="1"/>
</dbReference>
<dbReference type="Pfam" id="PF00702">
    <property type="entry name" value="Hydrolase"/>
    <property type="match status" value="1"/>
</dbReference>
<dbReference type="PANTHER" id="PTHR43481">
    <property type="entry name" value="FRUCTOSE-1-PHOSPHATE PHOSPHATASE"/>
    <property type="match status" value="1"/>
</dbReference>
<organism evidence="1 2">
    <name type="scientific">Sphingomonas morindae</name>
    <dbReference type="NCBI Taxonomy" id="1541170"/>
    <lineage>
        <taxon>Bacteria</taxon>
        <taxon>Pseudomonadati</taxon>
        <taxon>Pseudomonadota</taxon>
        <taxon>Alphaproteobacteria</taxon>
        <taxon>Sphingomonadales</taxon>
        <taxon>Sphingomonadaceae</taxon>
        <taxon>Sphingomonas</taxon>
    </lineage>
</organism>